<accession>A0A2P2QFU3</accession>
<sequence length="57" mass="6672">MGLCQIPIFRRCLKSLPQLVFLQLTEHSQTRTRTRAVSLSSLLVHQQSCTMGYWFPY</sequence>
<organism evidence="1">
    <name type="scientific">Rhizophora mucronata</name>
    <name type="common">Asiatic mangrove</name>
    <dbReference type="NCBI Taxonomy" id="61149"/>
    <lineage>
        <taxon>Eukaryota</taxon>
        <taxon>Viridiplantae</taxon>
        <taxon>Streptophyta</taxon>
        <taxon>Embryophyta</taxon>
        <taxon>Tracheophyta</taxon>
        <taxon>Spermatophyta</taxon>
        <taxon>Magnoliopsida</taxon>
        <taxon>eudicotyledons</taxon>
        <taxon>Gunneridae</taxon>
        <taxon>Pentapetalae</taxon>
        <taxon>rosids</taxon>
        <taxon>fabids</taxon>
        <taxon>Malpighiales</taxon>
        <taxon>Rhizophoraceae</taxon>
        <taxon>Rhizophora</taxon>
    </lineage>
</organism>
<dbReference type="AlphaFoldDB" id="A0A2P2QFU3"/>
<evidence type="ECO:0000313" key="1">
    <source>
        <dbReference type="EMBL" id="MBX65873.1"/>
    </source>
</evidence>
<dbReference type="EMBL" id="GGEC01085389">
    <property type="protein sequence ID" value="MBX65873.1"/>
    <property type="molecule type" value="Transcribed_RNA"/>
</dbReference>
<name>A0A2P2QFU3_RHIMU</name>
<proteinExistence type="predicted"/>
<reference evidence="1" key="1">
    <citation type="submission" date="2018-02" db="EMBL/GenBank/DDBJ databases">
        <title>Rhizophora mucronata_Transcriptome.</title>
        <authorList>
            <person name="Meera S.P."/>
            <person name="Sreeshan A."/>
            <person name="Augustine A."/>
        </authorList>
    </citation>
    <scope>NUCLEOTIDE SEQUENCE</scope>
    <source>
        <tissue evidence="1">Leaf</tissue>
    </source>
</reference>
<protein>
    <submittedName>
        <fullName evidence="1">Uncharacterized protein</fullName>
    </submittedName>
</protein>